<dbReference type="GO" id="GO:0003677">
    <property type="term" value="F:DNA binding"/>
    <property type="evidence" value="ECO:0007669"/>
    <property type="project" value="UniProtKB-KW"/>
</dbReference>
<evidence type="ECO:0000256" key="3">
    <source>
        <dbReference type="ARBA" id="ARBA00023082"/>
    </source>
</evidence>
<proteinExistence type="inferred from homology"/>
<protein>
    <submittedName>
        <fullName evidence="8">RNA polymerase sigma-70 factor, ECF subfamily</fullName>
    </submittedName>
</protein>
<name>A0A1I3W168_9HYPH</name>
<comment type="similarity">
    <text evidence="1">Belongs to the sigma-70 factor family. ECF subfamily.</text>
</comment>
<keyword evidence="9" id="KW-1185">Reference proteome</keyword>
<evidence type="ECO:0000256" key="1">
    <source>
        <dbReference type="ARBA" id="ARBA00010641"/>
    </source>
</evidence>
<keyword evidence="2" id="KW-0805">Transcription regulation</keyword>
<feature type="domain" description="RNA polymerase sigma factor 70 region 4 type 2" evidence="7">
    <location>
        <begin position="127"/>
        <end position="176"/>
    </location>
</feature>
<dbReference type="NCBIfam" id="NF009165">
    <property type="entry name" value="PRK12512.1"/>
    <property type="match status" value="1"/>
</dbReference>
<dbReference type="InterPro" id="IPR013324">
    <property type="entry name" value="RNA_pol_sigma_r3/r4-like"/>
</dbReference>
<dbReference type="InterPro" id="IPR013249">
    <property type="entry name" value="RNA_pol_sigma70_r4_t2"/>
</dbReference>
<dbReference type="Pfam" id="PF04542">
    <property type="entry name" value="Sigma70_r2"/>
    <property type="match status" value="1"/>
</dbReference>
<gene>
    <name evidence="8" type="ORF">SAMN05444581_101267</name>
</gene>
<dbReference type="SUPFAM" id="SSF88946">
    <property type="entry name" value="Sigma2 domain of RNA polymerase sigma factors"/>
    <property type="match status" value="1"/>
</dbReference>
<dbReference type="EMBL" id="FOSN01000001">
    <property type="protein sequence ID" value="SFK01170.1"/>
    <property type="molecule type" value="Genomic_DNA"/>
</dbReference>
<dbReference type="OrthoDB" id="7041663at2"/>
<keyword evidence="3" id="KW-0731">Sigma factor</keyword>
<keyword evidence="4" id="KW-0238">DNA-binding</keyword>
<dbReference type="Gene3D" id="1.10.10.10">
    <property type="entry name" value="Winged helix-like DNA-binding domain superfamily/Winged helix DNA-binding domain"/>
    <property type="match status" value="1"/>
</dbReference>
<dbReference type="GO" id="GO:0006352">
    <property type="term" value="P:DNA-templated transcription initiation"/>
    <property type="evidence" value="ECO:0007669"/>
    <property type="project" value="InterPro"/>
</dbReference>
<dbReference type="GO" id="GO:0016987">
    <property type="term" value="F:sigma factor activity"/>
    <property type="evidence" value="ECO:0007669"/>
    <property type="project" value="UniProtKB-KW"/>
</dbReference>
<evidence type="ECO:0000259" key="6">
    <source>
        <dbReference type="Pfam" id="PF04542"/>
    </source>
</evidence>
<evidence type="ECO:0000313" key="8">
    <source>
        <dbReference type="EMBL" id="SFK01170.1"/>
    </source>
</evidence>
<dbReference type="InterPro" id="IPR036388">
    <property type="entry name" value="WH-like_DNA-bd_sf"/>
</dbReference>
<dbReference type="InterPro" id="IPR007627">
    <property type="entry name" value="RNA_pol_sigma70_r2"/>
</dbReference>
<dbReference type="InterPro" id="IPR014284">
    <property type="entry name" value="RNA_pol_sigma-70_dom"/>
</dbReference>
<dbReference type="STRING" id="1612308.SAMN05444581_101267"/>
<evidence type="ECO:0000256" key="2">
    <source>
        <dbReference type="ARBA" id="ARBA00023015"/>
    </source>
</evidence>
<dbReference type="PANTHER" id="PTHR43133:SF58">
    <property type="entry name" value="ECF RNA POLYMERASE SIGMA FACTOR SIGD"/>
    <property type="match status" value="1"/>
</dbReference>
<keyword evidence="5" id="KW-0804">Transcription</keyword>
<dbReference type="InterPro" id="IPR039425">
    <property type="entry name" value="RNA_pol_sigma-70-like"/>
</dbReference>
<dbReference type="AlphaFoldDB" id="A0A1I3W168"/>
<dbReference type="InterPro" id="IPR013325">
    <property type="entry name" value="RNA_pol_sigma_r2"/>
</dbReference>
<evidence type="ECO:0000256" key="5">
    <source>
        <dbReference type="ARBA" id="ARBA00023163"/>
    </source>
</evidence>
<evidence type="ECO:0000256" key="4">
    <source>
        <dbReference type="ARBA" id="ARBA00023125"/>
    </source>
</evidence>
<organism evidence="8 9">
    <name type="scientific">Methylocapsa palsarum</name>
    <dbReference type="NCBI Taxonomy" id="1612308"/>
    <lineage>
        <taxon>Bacteria</taxon>
        <taxon>Pseudomonadati</taxon>
        <taxon>Pseudomonadota</taxon>
        <taxon>Alphaproteobacteria</taxon>
        <taxon>Hyphomicrobiales</taxon>
        <taxon>Beijerinckiaceae</taxon>
        <taxon>Methylocapsa</taxon>
    </lineage>
</organism>
<dbReference type="Pfam" id="PF08281">
    <property type="entry name" value="Sigma70_r4_2"/>
    <property type="match status" value="1"/>
</dbReference>
<evidence type="ECO:0000313" key="9">
    <source>
        <dbReference type="Proteomes" id="UP000198755"/>
    </source>
</evidence>
<dbReference type="PANTHER" id="PTHR43133">
    <property type="entry name" value="RNA POLYMERASE ECF-TYPE SIGMA FACTO"/>
    <property type="match status" value="1"/>
</dbReference>
<dbReference type="SUPFAM" id="SSF88659">
    <property type="entry name" value="Sigma3 and sigma4 domains of RNA polymerase sigma factors"/>
    <property type="match status" value="1"/>
</dbReference>
<feature type="domain" description="RNA polymerase sigma-70 region 2" evidence="6">
    <location>
        <begin position="31"/>
        <end position="100"/>
    </location>
</feature>
<accession>A0A1I3W168</accession>
<reference evidence="8 9" key="1">
    <citation type="submission" date="2016-10" db="EMBL/GenBank/DDBJ databases">
        <authorList>
            <person name="de Groot N.N."/>
        </authorList>
    </citation>
    <scope>NUCLEOTIDE SEQUENCE [LARGE SCALE GENOMIC DNA]</scope>
    <source>
        <strain evidence="8 9">NE2</strain>
    </source>
</reference>
<dbReference type="Gene3D" id="1.10.1740.10">
    <property type="match status" value="1"/>
</dbReference>
<dbReference type="Proteomes" id="UP000198755">
    <property type="component" value="Unassembled WGS sequence"/>
</dbReference>
<evidence type="ECO:0000259" key="7">
    <source>
        <dbReference type="Pfam" id="PF08281"/>
    </source>
</evidence>
<dbReference type="NCBIfam" id="TIGR02937">
    <property type="entry name" value="sigma70-ECF"/>
    <property type="match status" value="1"/>
</dbReference>
<sequence length="187" mass="20417">MGGDKREKEWAVLMRAANAGDAAAYQDLLRRLAPVLRESARRGLFRAGASVADAEDIVQETLLAIHLKRQTWIADAPIGPWIRAIARHKMIDALRRRGRRIDLPLEDFVGILASADAEPDLVVADVDRHLDTLPAGQRNVVRAIAVEGASIDEAASRLSMSNGAVRVALHRGLAALAAKFRTRYEDG</sequence>